<dbReference type="SUPFAM" id="SSF101898">
    <property type="entry name" value="NHL repeat"/>
    <property type="match status" value="1"/>
</dbReference>
<dbReference type="Pfam" id="PF01436">
    <property type="entry name" value="NHL"/>
    <property type="match status" value="3"/>
</dbReference>
<dbReference type="AlphaFoldDB" id="A0A919IZZ2"/>
<evidence type="ECO:0000259" key="4">
    <source>
        <dbReference type="Pfam" id="PF25021"/>
    </source>
</evidence>
<dbReference type="InterPro" id="IPR056822">
    <property type="entry name" value="TEN_NHL"/>
</dbReference>
<evidence type="ECO:0000256" key="2">
    <source>
        <dbReference type="PROSITE-ProRule" id="PRU00504"/>
    </source>
</evidence>
<reference evidence="5" key="1">
    <citation type="submission" date="2021-01" db="EMBL/GenBank/DDBJ databases">
        <title>Whole genome shotgun sequence of Actinoplanes ferrugineus NBRC 15555.</title>
        <authorList>
            <person name="Komaki H."/>
            <person name="Tamura T."/>
        </authorList>
    </citation>
    <scope>NUCLEOTIDE SEQUENCE</scope>
    <source>
        <strain evidence="5">NBRC 15555</strain>
    </source>
</reference>
<keyword evidence="3" id="KW-0732">Signal</keyword>
<feature type="repeat" description="NHL" evidence="2">
    <location>
        <begin position="386"/>
        <end position="421"/>
    </location>
</feature>
<keyword evidence="1" id="KW-0677">Repeat</keyword>
<protein>
    <recommendedName>
        <fullName evidence="4">Teneurin NHL domain-containing protein</fullName>
    </recommendedName>
</protein>
<dbReference type="EMBL" id="BOMM01000022">
    <property type="protein sequence ID" value="GIE10897.1"/>
    <property type="molecule type" value="Genomic_DNA"/>
</dbReference>
<feature type="domain" description="Teneurin NHL" evidence="4">
    <location>
        <begin position="426"/>
        <end position="500"/>
    </location>
</feature>
<feature type="signal peptide" evidence="3">
    <location>
        <begin position="1"/>
        <end position="30"/>
    </location>
</feature>
<proteinExistence type="predicted"/>
<dbReference type="Pfam" id="PF20067">
    <property type="entry name" value="SSL_N"/>
    <property type="match status" value="1"/>
</dbReference>
<evidence type="ECO:0000256" key="3">
    <source>
        <dbReference type="SAM" id="SignalP"/>
    </source>
</evidence>
<dbReference type="Gene3D" id="2.120.10.30">
    <property type="entry name" value="TolB, C-terminal domain"/>
    <property type="match status" value="6"/>
</dbReference>
<dbReference type="PANTHER" id="PTHR46388:SF2">
    <property type="entry name" value="NHL REPEAT-CONTAINING PROTEIN 2"/>
    <property type="match status" value="1"/>
</dbReference>
<dbReference type="InterPro" id="IPR011042">
    <property type="entry name" value="6-blade_b-propeller_TolB-like"/>
</dbReference>
<dbReference type="InterPro" id="IPR001258">
    <property type="entry name" value="NHL_repeat"/>
</dbReference>
<dbReference type="PROSITE" id="PS51125">
    <property type="entry name" value="NHL"/>
    <property type="match status" value="1"/>
</dbReference>
<evidence type="ECO:0000313" key="5">
    <source>
        <dbReference type="EMBL" id="GIE10897.1"/>
    </source>
</evidence>
<dbReference type="Proteomes" id="UP000598174">
    <property type="component" value="Unassembled WGS sequence"/>
</dbReference>
<keyword evidence="6" id="KW-1185">Reference proteome</keyword>
<dbReference type="SUPFAM" id="SSF63829">
    <property type="entry name" value="Calcium-dependent phosphotriesterase"/>
    <property type="match status" value="2"/>
</dbReference>
<evidence type="ECO:0000256" key="1">
    <source>
        <dbReference type="ARBA" id="ARBA00022737"/>
    </source>
</evidence>
<dbReference type="Pfam" id="PF25021">
    <property type="entry name" value="TEN_NHL"/>
    <property type="match status" value="1"/>
</dbReference>
<evidence type="ECO:0000313" key="6">
    <source>
        <dbReference type="Proteomes" id="UP000598174"/>
    </source>
</evidence>
<gene>
    <name evidence="5" type="ORF">Afe05nite_27370</name>
</gene>
<accession>A0A919IZZ2</accession>
<feature type="chain" id="PRO_5037297816" description="Teneurin NHL domain-containing protein" evidence="3">
    <location>
        <begin position="31"/>
        <end position="999"/>
    </location>
</feature>
<name>A0A919IZZ2_9ACTN</name>
<organism evidence="5 6">
    <name type="scientific">Paractinoplanes ferrugineus</name>
    <dbReference type="NCBI Taxonomy" id="113564"/>
    <lineage>
        <taxon>Bacteria</taxon>
        <taxon>Bacillati</taxon>
        <taxon>Actinomycetota</taxon>
        <taxon>Actinomycetes</taxon>
        <taxon>Micromonosporales</taxon>
        <taxon>Micromonosporaceae</taxon>
        <taxon>Paractinoplanes</taxon>
    </lineage>
</organism>
<sequence length="999" mass="98043">MGRLRARLLLPLVLVTAAAAVVPAASPAPAAPGDLATVAGTVATGAATSIGIAARGVAVNTAGTTLWIADQDSNTIRKVDLATSTATVVAGTGVPNNSGDNGPATSAGLNNPYDVDLDAAGNLIVAATSNHRIRKVNVTTGVITTVAGSSSGYSGDGGPATSARMQNPAGVAVAPNGDYYIADTDNFVVRKVTAATGAISTFATLTPTAPATIRGPEDVAFDSAGNVYVTDCVGNTINRYAPSGGAPTVVAGTGTAGYSGDGGAATSAAISCPTGIVIDSSDVIYFADSTNDRLRRFTVGGLITTFAGNGTTGLSGDGGLAILAALDRPTDLARDGSGNFYVAQGALITNTSTSSDSVVRRVSSLGVITTVAGNTWRGYSGDGAAATAAQLSHPAGAALDAAGNVYVADSWNNRIRRIDTSGVISTVAGNGLPCTAPCSGVNIGDGGAATSANLYNPQAVAVSAAGDLYISDTGHQRIRKVAAGTGVISTVAGTGSTGSTDGVVATATLNKPYGLTVTAAGTVVFADYGSHKIRSVGGGVVGTIAGTGSAGYSGDGGAATSAALTSPGDVRFDLAGDMYIADTGNNVIRRVRSGVIGTIAGTGVSGGTGDGGLATGATLNGPAGLAFGTGGEIYLADTGNHVVRRVDRHGVIHNVAGKLGSGSWGGDGQAGAATGSFLFGPGRLAVDSTGNLYIPSSGEIRVRMLTRQGTAATFYVSDATVSHPGTTYGWEFVAQTAVAIGRITFTVPSGTTNPGPALVSVVDLPADGALSLDTATNTLTYTFGSAITVPAGRHVYLSAGNFTNTGSTGPQYSTVTTLTTGGSTVDTARSGAVSFVTPSSAVLPLPNPSELVTVPGSRTILVDPLIGADVVTSMPITVRTNATHGYTVTVRGTSLTGPGGTISPVSAGQATAVGSAAFGVDRLGYTVTGVGGSGAGAGAAALSGAYAGYTTTGETAVTATRPTSVTGDVIGLSTRVRVDNLLPPGTYSGTIGYTVTPAY</sequence>
<dbReference type="RefSeq" id="WP_203817455.1">
    <property type="nucleotide sequence ID" value="NZ_BAAABP010000039.1"/>
</dbReference>
<comment type="caution">
    <text evidence="5">The sequence shown here is derived from an EMBL/GenBank/DDBJ whole genome shotgun (WGS) entry which is preliminary data.</text>
</comment>
<dbReference type="PANTHER" id="PTHR46388">
    <property type="entry name" value="NHL REPEAT-CONTAINING PROTEIN 2"/>
    <property type="match status" value="1"/>
</dbReference>